<feature type="region of interest" description="Disordered" evidence="1">
    <location>
        <begin position="47"/>
        <end position="77"/>
    </location>
</feature>
<accession>A0A8T1VN64</accession>
<protein>
    <submittedName>
        <fullName evidence="2">Uncharacterized protein</fullName>
    </submittedName>
</protein>
<organism evidence="2 3">
    <name type="scientific">Phytophthora pseudosyringae</name>
    <dbReference type="NCBI Taxonomy" id="221518"/>
    <lineage>
        <taxon>Eukaryota</taxon>
        <taxon>Sar</taxon>
        <taxon>Stramenopiles</taxon>
        <taxon>Oomycota</taxon>
        <taxon>Peronosporomycetes</taxon>
        <taxon>Peronosporales</taxon>
        <taxon>Peronosporaceae</taxon>
        <taxon>Phytophthora</taxon>
    </lineage>
</organism>
<proteinExistence type="predicted"/>
<keyword evidence="3" id="KW-1185">Reference proteome</keyword>
<dbReference type="EMBL" id="JAGDFM010000198">
    <property type="protein sequence ID" value="KAG7382742.1"/>
    <property type="molecule type" value="Genomic_DNA"/>
</dbReference>
<evidence type="ECO:0000256" key="1">
    <source>
        <dbReference type="SAM" id="MobiDB-lite"/>
    </source>
</evidence>
<reference evidence="2" key="1">
    <citation type="submission" date="2021-02" db="EMBL/GenBank/DDBJ databases">
        <authorList>
            <person name="Palmer J.M."/>
        </authorList>
    </citation>
    <scope>NUCLEOTIDE SEQUENCE</scope>
    <source>
        <strain evidence="2">SCRP734</strain>
    </source>
</reference>
<evidence type="ECO:0000313" key="2">
    <source>
        <dbReference type="EMBL" id="KAG7382742.1"/>
    </source>
</evidence>
<comment type="caution">
    <text evidence="2">The sequence shown here is derived from an EMBL/GenBank/DDBJ whole genome shotgun (WGS) entry which is preliminary data.</text>
</comment>
<dbReference type="Proteomes" id="UP000694044">
    <property type="component" value="Unassembled WGS sequence"/>
</dbReference>
<sequence>MRSLGSCQTQDFQYPPSACFRSESSMAPFVMITGVSAKRRDDLEQNQCTTAAGSRPRVDATPAQSSAAKRSTQAAASEMLAGCQPRAERAAATCARKILPPPLLLDLIL</sequence>
<evidence type="ECO:0000313" key="3">
    <source>
        <dbReference type="Proteomes" id="UP000694044"/>
    </source>
</evidence>
<name>A0A8T1VN64_9STRA</name>
<dbReference type="AlphaFoldDB" id="A0A8T1VN64"/>
<feature type="compositionally biased region" description="Polar residues" evidence="1">
    <location>
        <begin position="62"/>
        <end position="75"/>
    </location>
</feature>
<gene>
    <name evidence="2" type="ORF">PHYPSEUDO_004378</name>
</gene>